<protein>
    <recommendedName>
        <fullName evidence="3">HEAT repeat protein</fullName>
    </recommendedName>
</protein>
<dbReference type="EMBL" id="RBIL01000002">
    <property type="protein sequence ID" value="RKQ87362.1"/>
    <property type="molecule type" value="Genomic_DNA"/>
</dbReference>
<sequence>MTSDQLFHTDGDGESATFADVIDEGLEGDLDDRIPALRALLADGTDDERRNAGLMLASWGDEAGLRALIGWAQTPAEAPEELADALRTARLSSRAEASEPLRADAYRALLALAADADLGRELGYALVADATVRPHVADELATAVERAVERLEDGDEPDFDLPTQAAGLLVALAKQSDDAAAGLAERLLELAPKDPRVLRELIDAMGAGSGEATLAVLRRIAKVKAVRDDADAALARRARR</sequence>
<reference evidence="1 2" key="1">
    <citation type="submission" date="2018-10" db="EMBL/GenBank/DDBJ databases">
        <title>Genomic Encyclopedia of Archaeal and Bacterial Type Strains, Phase II (KMG-II): from individual species to whole genera.</title>
        <authorList>
            <person name="Goeker M."/>
        </authorList>
    </citation>
    <scope>NUCLEOTIDE SEQUENCE [LARGE SCALE GENOMIC DNA]</scope>
    <source>
        <strain evidence="1 2">DSM 14954</strain>
    </source>
</reference>
<comment type="caution">
    <text evidence="1">The sequence shown here is derived from an EMBL/GenBank/DDBJ whole genome shotgun (WGS) entry which is preliminary data.</text>
</comment>
<dbReference type="Proteomes" id="UP000278962">
    <property type="component" value="Unassembled WGS sequence"/>
</dbReference>
<organism evidence="1 2">
    <name type="scientific">Solirubrobacter pauli</name>
    <dbReference type="NCBI Taxonomy" id="166793"/>
    <lineage>
        <taxon>Bacteria</taxon>
        <taxon>Bacillati</taxon>
        <taxon>Actinomycetota</taxon>
        <taxon>Thermoleophilia</taxon>
        <taxon>Solirubrobacterales</taxon>
        <taxon>Solirubrobacteraceae</taxon>
        <taxon>Solirubrobacter</taxon>
    </lineage>
</organism>
<evidence type="ECO:0008006" key="3">
    <source>
        <dbReference type="Google" id="ProtNLM"/>
    </source>
</evidence>
<dbReference type="RefSeq" id="WP_121255848.1">
    <property type="nucleotide sequence ID" value="NZ_RBIL01000002.1"/>
</dbReference>
<evidence type="ECO:0000313" key="1">
    <source>
        <dbReference type="EMBL" id="RKQ87362.1"/>
    </source>
</evidence>
<proteinExistence type="predicted"/>
<evidence type="ECO:0000313" key="2">
    <source>
        <dbReference type="Proteomes" id="UP000278962"/>
    </source>
</evidence>
<dbReference type="OrthoDB" id="4196914at2"/>
<dbReference type="AlphaFoldDB" id="A0A660L3C4"/>
<keyword evidence="2" id="KW-1185">Reference proteome</keyword>
<gene>
    <name evidence="1" type="ORF">C8N24_5383</name>
</gene>
<accession>A0A660L3C4</accession>
<name>A0A660L3C4_9ACTN</name>